<keyword evidence="1" id="KW-0472">Membrane</keyword>
<dbReference type="Pfam" id="PF01757">
    <property type="entry name" value="Acyl_transf_3"/>
    <property type="match status" value="1"/>
</dbReference>
<dbReference type="RefSeq" id="WP_205311450.1">
    <property type="nucleotide sequence ID" value="NZ_JAERPS020000004.1"/>
</dbReference>
<dbReference type="EMBL" id="JAERPS020000004">
    <property type="protein sequence ID" value="MBZ9612422.1"/>
    <property type="molecule type" value="Genomic_DNA"/>
</dbReference>
<feature type="transmembrane region" description="Helical" evidence="1">
    <location>
        <begin position="37"/>
        <end position="54"/>
    </location>
</feature>
<feature type="transmembrane region" description="Helical" evidence="1">
    <location>
        <begin position="340"/>
        <end position="360"/>
    </location>
</feature>
<dbReference type="PANTHER" id="PTHR23028">
    <property type="entry name" value="ACETYLTRANSFERASE"/>
    <property type="match status" value="1"/>
</dbReference>
<dbReference type="InterPro" id="IPR050879">
    <property type="entry name" value="Acyltransferase_3"/>
</dbReference>
<feature type="transmembrane region" description="Helical" evidence="1">
    <location>
        <begin position="188"/>
        <end position="208"/>
    </location>
</feature>
<feature type="transmembrane region" description="Helical" evidence="1">
    <location>
        <begin position="135"/>
        <end position="155"/>
    </location>
</feature>
<proteinExistence type="predicted"/>
<dbReference type="Proteomes" id="UP000663814">
    <property type="component" value="Unassembled WGS sequence"/>
</dbReference>
<reference evidence="4 5" key="2">
    <citation type="submission" date="2021-08" db="EMBL/GenBank/DDBJ databases">
        <title>Rheinheimera aquimaris sp. nov., isolated from seawater of the East Sea in Korea.</title>
        <authorList>
            <person name="Kim K.H."/>
            <person name="Wenting R."/>
            <person name="Kim K.R."/>
            <person name="Jeon C.O."/>
        </authorList>
    </citation>
    <scope>NUCLEOTIDE SEQUENCE [LARGE SCALE GENOMIC DNA]</scope>
    <source>
        <strain evidence="4 5">MA-13</strain>
    </source>
</reference>
<keyword evidence="4" id="KW-0012">Acyltransferase</keyword>
<dbReference type="Pfam" id="PF19040">
    <property type="entry name" value="SGNH"/>
    <property type="match status" value="1"/>
</dbReference>
<feature type="transmembrane region" description="Helical" evidence="1">
    <location>
        <begin position="299"/>
        <end position="319"/>
    </location>
</feature>
<organism evidence="4 5">
    <name type="scientific">Rheinheimera maricola</name>
    <dbReference type="NCBI Taxonomy" id="2793282"/>
    <lineage>
        <taxon>Bacteria</taxon>
        <taxon>Pseudomonadati</taxon>
        <taxon>Pseudomonadota</taxon>
        <taxon>Gammaproteobacteria</taxon>
        <taxon>Chromatiales</taxon>
        <taxon>Chromatiaceae</taxon>
        <taxon>Rheinheimera</taxon>
    </lineage>
</organism>
<evidence type="ECO:0000259" key="3">
    <source>
        <dbReference type="Pfam" id="PF19040"/>
    </source>
</evidence>
<name>A0ABS7XCS4_9GAMM</name>
<keyword evidence="5" id="KW-1185">Reference proteome</keyword>
<gene>
    <name evidence="4" type="ORF">I4W93_012525</name>
</gene>
<reference evidence="4 5" key="1">
    <citation type="submission" date="2020-12" db="EMBL/GenBank/DDBJ databases">
        <authorList>
            <person name="Ruan W."/>
            <person name="Khan S.A."/>
            <person name="Jeon C.O."/>
        </authorList>
    </citation>
    <scope>NUCLEOTIDE SEQUENCE [LARGE SCALE GENOMIC DNA]</scope>
    <source>
        <strain evidence="4 5">MA-13</strain>
    </source>
</reference>
<feature type="domain" description="Acyltransferase 3" evidence="2">
    <location>
        <begin position="6"/>
        <end position="321"/>
    </location>
</feature>
<dbReference type="InterPro" id="IPR002656">
    <property type="entry name" value="Acyl_transf_3_dom"/>
</dbReference>
<feature type="transmembrane region" description="Helical" evidence="1">
    <location>
        <begin position="162"/>
        <end position="182"/>
    </location>
</feature>
<keyword evidence="1" id="KW-0812">Transmembrane</keyword>
<dbReference type="GO" id="GO:0016746">
    <property type="term" value="F:acyltransferase activity"/>
    <property type="evidence" value="ECO:0007669"/>
    <property type="project" value="UniProtKB-KW"/>
</dbReference>
<sequence>MKFRLDINGLRAIAVIAVIMFHFAVPGFAAGYAGVDVFFVLSGYLMTGIIVTSLQKGNFSIWQFYLSRARRIVPALTVLCLVLILLACWLLIPSELASLAKHAGASLLFISNHVYFAEAGYFAAASHDKWLLHTWSLSVEWQFYLLYPLILAMLWRITAGRYLTAVLSLLAAASFVLALWLTPRSPEAAFYFFPPRAWEMLAGGLVFLLPLSLSARAGKLLYAISLLVLLASLLLIPAQAAWPGWYTLIPVLATVTLLFSGRLEAPLLGGTVVQWLGNTSYSSYLWHWPVVVWLYQRQLLADPVWLSAGIALSFLLGYASYRWVETPARHRNGVFRAPRLLQACAAVFALCLVLLLLKGLPFRVDEAVKLADAEAENRLRLPSACEDSGGNAVMCRLGAADSAPELIVFGDSHAGTVMGALHSAIDPASQSVGYFIHSACPTIRGLQVASRSERSNAKCERHRQQAFAMLTAQHSDTPVLLINRSAFYPLAAPGQTAPNSYFEQPYTEVSAQWLTEFSQRYTASVCELTNKRQVYIMLPMPEMPVEVPAAVARALHRGQQDADVRIQLADHQQAQAFSISLIKDAAKACGATVLDPASYLCDQQQCYGSQAHRPWYTDDNHLSEWGNRRLLPLLRPLISSDSAL</sequence>
<protein>
    <submittedName>
        <fullName evidence="4">Acyltransferase</fullName>
    </submittedName>
</protein>
<evidence type="ECO:0000259" key="2">
    <source>
        <dbReference type="Pfam" id="PF01757"/>
    </source>
</evidence>
<evidence type="ECO:0000313" key="5">
    <source>
        <dbReference type="Proteomes" id="UP000663814"/>
    </source>
</evidence>
<evidence type="ECO:0000313" key="4">
    <source>
        <dbReference type="EMBL" id="MBZ9612422.1"/>
    </source>
</evidence>
<feature type="domain" description="SGNH" evidence="3">
    <location>
        <begin position="393"/>
        <end position="636"/>
    </location>
</feature>
<keyword evidence="1" id="KW-1133">Transmembrane helix</keyword>
<feature type="transmembrane region" description="Helical" evidence="1">
    <location>
        <begin position="75"/>
        <end position="92"/>
    </location>
</feature>
<dbReference type="InterPro" id="IPR043968">
    <property type="entry name" value="SGNH"/>
</dbReference>
<comment type="caution">
    <text evidence="4">The sequence shown here is derived from an EMBL/GenBank/DDBJ whole genome shotgun (WGS) entry which is preliminary data.</text>
</comment>
<evidence type="ECO:0000256" key="1">
    <source>
        <dbReference type="SAM" id="Phobius"/>
    </source>
</evidence>
<feature type="transmembrane region" description="Helical" evidence="1">
    <location>
        <begin position="220"/>
        <end position="238"/>
    </location>
</feature>
<dbReference type="PANTHER" id="PTHR23028:SF53">
    <property type="entry name" value="ACYL_TRANSF_3 DOMAIN-CONTAINING PROTEIN"/>
    <property type="match status" value="1"/>
</dbReference>
<accession>A0ABS7XCS4</accession>
<feature type="transmembrane region" description="Helical" evidence="1">
    <location>
        <begin position="12"/>
        <end position="31"/>
    </location>
</feature>
<keyword evidence="4" id="KW-0808">Transferase</keyword>